<feature type="transmembrane region" description="Helical" evidence="1">
    <location>
        <begin position="12"/>
        <end position="34"/>
    </location>
</feature>
<accession>A0A0V0GI74</accession>
<keyword evidence="1" id="KW-0812">Transmembrane</keyword>
<keyword evidence="1" id="KW-0472">Membrane</keyword>
<reference evidence="2" key="1">
    <citation type="submission" date="2015-12" db="EMBL/GenBank/DDBJ databases">
        <title>Gene expression during late stages of embryo sac development: a critical building block for successful pollen-pistil interactions.</title>
        <authorList>
            <person name="Liu Y."/>
            <person name="Joly V."/>
            <person name="Sabar M."/>
            <person name="Matton D.P."/>
        </authorList>
    </citation>
    <scope>NUCLEOTIDE SEQUENCE</scope>
</reference>
<name>A0A0V0GI74_SOLCH</name>
<evidence type="ECO:0000256" key="1">
    <source>
        <dbReference type="SAM" id="Phobius"/>
    </source>
</evidence>
<dbReference type="AlphaFoldDB" id="A0A0V0GI74"/>
<keyword evidence="1" id="KW-1133">Transmembrane helix</keyword>
<evidence type="ECO:0000313" key="2">
    <source>
        <dbReference type="EMBL" id="JAP07658.1"/>
    </source>
</evidence>
<protein>
    <submittedName>
        <fullName evidence="2">Putative ovule protein</fullName>
    </submittedName>
</protein>
<proteinExistence type="predicted"/>
<dbReference type="EMBL" id="GEDG01038291">
    <property type="protein sequence ID" value="JAP07658.1"/>
    <property type="molecule type" value="Transcribed_RNA"/>
</dbReference>
<organism evidence="2">
    <name type="scientific">Solanum chacoense</name>
    <name type="common">Chaco potato</name>
    <dbReference type="NCBI Taxonomy" id="4108"/>
    <lineage>
        <taxon>Eukaryota</taxon>
        <taxon>Viridiplantae</taxon>
        <taxon>Streptophyta</taxon>
        <taxon>Embryophyta</taxon>
        <taxon>Tracheophyta</taxon>
        <taxon>Spermatophyta</taxon>
        <taxon>Magnoliopsida</taxon>
        <taxon>eudicotyledons</taxon>
        <taxon>Gunneridae</taxon>
        <taxon>Pentapetalae</taxon>
        <taxon>asterids</taxon>
        <taxon>lamiids</taxon>
        <taxon>Solanales</taxon>
        <taxon>Solanaceae</taxon>
        <taxon>Solanoideae</taxon>
        <taxon>Solaneae</taxon>
        <taxon>Solanum</taxon>
    </lineage>
</organism>
<feature type="transmembrane region" description="Helical" evidence="1">
    <location>
        <begin position="46"/>
        <end position="62"/>
    </location>
</feature>
<sequence>MRVCLGAIKISLLILVTTMRFFLGTIKIILLVLVTTMSGEKRGVQMHQVMLFLVSGLHVHIVI</sequence>